<dbReference type="SUPFAM" id="SSF56322">
    <property type="entry name" value="ADC synthase"/>
    <property type="match status" value="1"/>
</dbReference>
<name>A0A4R4ZFL6_9ACTN</name>
<evidence type="ECO:0000256" key="5">
    <source>
        <dbReference type="ARBA" id="ARBA00041564"/>
    </source>
</evidence>
<evidence type="ECO:0000256" key="4">
    <source>
        <dbReference type="ARBA" id="ARBA00023235"/>
    </source>
</evidence>
<dbReference type="Proteomes" id="UP000295124">
    <property type="component" value="Unassembled WGS sequence"/>
</dbReference>
<feature type="domain" description="Chorismate-utilising enzyme C-terminal" evidence="6">
    <location>
        <begin position="162"/>
        <end position="413"/>
    </location>
</feature>
<comment type="similarity">
    <text evidence="2">Belongs to the isochorismate synthase family.</text>
</comment>
<keyword evidence="8" id="KW-1185">Reference proteome</keyword>
<dbReference type="EC" id="5.4.4.2" evidence="3"/>
<dbReference type="EMBL" id="SMKX01000077">
    <property type="protein sequence ID" value="TDD57358.1"/>
    <property type="molecule type" value="Genomic_DNA"/>
</dbReference>
<dbReference type="Pfam" id="PF00425">
    <property type="entry name" value="Chorismate_bind"/>
    <property type="match status" value="1"/>
</dbReference>
<dbReference type="PANTHER" id="PTHR42839">
    <property type="entry name" value="ISOCHORISMATE SYNTHASE ENTC"/>
    <property type="match status" value="1"/>
</dbReference>
<dbReference type="PANTHER" id="PTHR42839:SF2">
    <property type="entry name" value="ISOCHORISMATE SYNTHASE ENTC"/>
    <property type="match status" value="1"/>
</dbReference>
<protein>
    <recommendedName>
        <fullName evidence="3">isochorismate synthase</fullName>
        <ecNumber evidence="3">5.4.4.2</ecNumber>
    </recommendedName>
    <alternativeName>
        <fullName evidence="5">Isochorismate mutase</fullName>
    </alternativeName>
</protein>
<dbReference type="RefSeq" id="WP_132171200.1">
    <property type="nucleotide sequence ID" value="NZ_SMKX01000077.1"/>
</dbReference>
<accession>A0A4R4ZFL6</accession>
<evidence type="ECO:0000256" key="1">
    <source>
        <dbReference type="ARBA" id="ARBA00000799"/>
    </source>
</evidence>
<gene>
    <name evidence="7" type="ORF">E1263_24310</name>
</gene>
<dbReference type="Gene3D" id="3.60.120.10">
    <property type="entry name" value="Anthranilate synthase"/>
    <property type="match status" value="1"/>
</dbReference>
<comment type="catalytic activity">
    <reaction evidence="1">
        <text>chorismate = isochorismate</text>
        <dbReference type="Rhea" id="RHEA:18985"/>
        <dbReference type="ChEBI" id="CHEBI:29748"/>
        <dbReference type="ChEBI" id="CHEBI:29780"/>
        <dbReference type="EC" id="5.4.4.2"/>
    </reaction>
</comment>
<sequence length="423" mass="44488">MSLSDPVRSGRVVAPHLVVRSQPVEGVAAQLLDHLPAEGGLSWVRRGDGHIGWGVAARLDVAGGNRFQDAMLWWQELVGAAVVRDEIGVPGSGLVCFGSFGFTDSDPGELVVPEVIVGRRGGTTWVTTISPASSLAGPPDLVTHEASPVHDVTFSDGARSGTDWSSIVADAIKRITAGELDKVVLARDLIAIAEQPIDLRWPLRRLAAAYPNCWTFSVDGLIGATPELLVRREKGLITSRVLAGTIRRTGDDAHDLALAASLARSSKDLEEHEFAVRSVADALKPHCKSMNVPETPFVLHLPNVMHLATDVAGVANNGASALGLAAALHPSAAVCGTPTDVARDLIGEIEGMERGRFSGPVGWMDAAGDGEWCIALRCGQADPHDARRIRLFAGAGIVAGSDPTAELAETNAKLVPMRDALGD</sequence>
<dbReference type="InterPro" id="IPR004561">
    <property type="entry name" value="IsoChor_synthase"/>
</dbReference>
<dbReference type="InterPro" id="IPR005801">
    <property type="entry name" value="ADC_synthase"/>
</dbReference>
<dbReference type="OrthoDB" id="9806579at2"/>
<evidence type="ECO:0000259" key="6">
    <source>
        <dbReference type="Pfam" id="PF00425"/>
    </source>
</evidence>
<comment type="caution">
    <text evidence="7">The sequence shown here is derived from an EMBL/GenBank/DDBJ whole genome shotgun (WGS) entry which is preliminary data.</text>
</comment>
<dbReference type="GO" id="GO:0009697">
    <property type="term" value="P:salicylic acid biosynthetic process"/>
    <property type="evidence" value="ECO:0007669"/>
    <property type="project" value="TreeGrafter"/>
</dbReference>
<proteinExistence type="inferred from homology"/>
<dbReference type="NCBIfam" id="TIGR00543">
    <property type="entry name" value="isochor_syn"/>
    <property type="match status" value="1"/>
</dbReference>
<organism evidence="7 8">
    <name type="scientific">Kribbella antibiotica</name>
    <dbReference type="NCBI Taxonomy" id="190195"/>
    <lineage>
        <taxon>Bacteria</taxon>
        <taxon>Bacillati</taxon>
        <taxon>Actinomycetota</taxon>
        <taxon>Actinomycetes</taxon>
        <taxon>Propionibacteriales</taxon>
        <taxon>Kribbellaceae</taxon>
        <taxon>Kribbella</taxon>
    </lineage>
</organism>
<evidence type="ECO:0000313" key="8">
    <source>
        <dbReference type="Proteomes" id="UP000295124"/>
    </source>
</evidence>
<keyword evidence="4 7" id="KW-0413">Isomerase</keyword>
<evidence type="ECO:0000256" key="2">
    <source>
        <dbReference type="ARBA" id="ARBA00005297"/>
    </source>
</evidence>
<dbReference type="InterPro" id="IPR015890">
    <property type="entry name" value="Chorismate_C"/>
</dbReference>
<evidence type="ECO:0000313" key="7">
    <source>
        <dbReference type="EMBL" id="TDD57358.1"/>
    </source>
</evidence>
<reference evidence="7 8" key="1">
    <citation type="submission" date="2019-03" db="EMBL/GenBank/DDBJ databases">
        <title>Draft genome sequences of novel Actinobacteria.</title>
        <authorList>
            <person name="Sahin N."/>
            <person name="Ay H."/>
            <person name="Saygin H."/>
        </authorList>
    </citation>
    <scope>NUCLEOTIDE SEQUENCE [LARGE SCALE GENOMIC DNA]</scope>
    <source>
        <strain evidence="7 8">JCM 13523</strain>
    </source>
</reference>
<dbReference type="AlphaFoldDB" id="A0A4R4ZFL6"/>
<evidence type="ECO:0000256" key="3">
    <source>
        <dbReference type="ARBA" id="ARBA00012824"/>
    </source>
</evidence>
<dbReference type="GO" id="GO:0008909">
    <property type="term" value="F:isochorismate synthase activity"/>
    <property type="evidence" value="ECO:0007669"/>
    <property type="project" value="UniProtKB-EC"/>
</dbReference>